<evidence type="ECO:0008006" key="6">
    <source>
        <dbReference type="Google" id="ProtNLM"/>
    </source>
</evidence>
<gene>
    <name evidence="4" type="ORF">B0H16DRAFT_1881109</name>
</gene>
<dbReference type="PANTHER" id="PTHR44051:SF9">
    <property type="entry name" value="GLUTATHIONE S-TRANSFERASE 1"/>
    <property type="match status" value="1"/>
</dbReference>
<evidence type="ECO:0000256" key="1">
    <source>
        <dbReference type="ARBA" id="ARBA00007409"/>
    </source>
</evidence>
<name>A0AAD7JTC3_9AGAR</name>
<dbReference type="Pfam" id="PF13409">
    <property type="entry name" value="GST_N_2"/>
    <property type="match status" value="1"/>
</dbReference>
<proteinExistence type="inferred from homology"/>
<dbReference type="Gene3D" id="1.20.1050.10">
    <property type="match status" value="1"/>
</dbReference>
<accession>A0AAD7JTC3</accession>
<reference evidence="4" key="1">
    <citation type="submission" date="2023-03" db="EMBL/GenBank/DDBJ databases">
        <title>Massive genome expansion in bonnet fungi (Mycena s.s.) driven by repeated elements and novel gene families across ecological guilds.</title>
        <authorList>
            <consortium name="Lawrence Berkeley National Laboratory"/>
            <person name="Harder C.B."/>
            <person name="Miyauchi S."/>
            <person name="Viragh M."/>
            <person name="Kuo A."/>
            <person name="Thoen E."/>
            <person name="Andreopoulos B."/>
            <person name="Lu D."/>
            <person name="Skrede I."/>
            <person name="Drula E."/>
            <person name="Henrissat B."/>
            <person name="Morin E."/>
            <person name="Kohler A."/>
            <person name="Barry K."/>
            <person name="LaButti K."/>
            <person name="Morin E."/>
            <person name="Salamov A."/>
            <person name="Lipzen A."/>
            <person name="Mereny Z."/>
            <person name="Hegedus B."/>
            <person name="Baldrian P."/>
            <person name="Stursova M."/>
            <person name="Weitz H."/>
            <person name="Taylor A."/>
            <person name="Grigoriev I.V."/>
            <person name="Nagy L.G."/>
            <person name="Martin F."/>
            <person name="Kauserud H."/>
        </authorList>
    </citation>
    <scope>NUCLEOTIDE SEQUENCE</scope>
    <source>
        <strain evidence="4">CBHHK182m</strain>
    </source>
</reference>
<comment type="similarity">
    <text evidence="1">Belongs to the GST superfamily.</text>
</comment>
<protein>
    <recommendedName>
        <fullName evidence="6">Glutathione S-transferase</fullName>
    </recommendedName>
</protein>
<evidence type="ECO:0000259" key="2">
    <source>
        <dbReference type="PROSITE" id="PS50404"/>
    </source>
</evidence>
<dbReference type="SUPFAM" id="SSF47616">
    <property type="entry name" value="GST C-terminal domain-like"/>
    <property type="match status" value="1"/>
</dbReference>
<dbReference type="EMBL" id="JARKIB010000015">
    <property type="protein sequence ID" value="KAJ7771476.1"/>
    <property type="molecule type" value="Genomic_DNA"/>
</dbReference>
<dbReference type="PROSITE" id="PS50405">
    <property type="entry name" value="GST_CTER"/>
    <property type="match status" value="1"/>
</dbReference>
<dbReference type="SFLD" id="SFLDG00358">
    <property type="entry name" value="Main_(cytGST)"/>
    <property type="match status" value="1"/>
</dbReference>
<keyword evidence="5" id="KW-1185">Reference proteome</keyword>
<organism evidence="4 5">
    <name type="scientific">Mycena metata</name>
    <dbReference type="NCBI Taxonomy" id="1033252"/>
    <lineage>
        <taxon>Eukaryota</taxon>
        <taxon>Fungi</taxon>
        <taxon>Dikarya</taxon>
        <taxon>Basidiomycota</taxon>
        <taxon>Agaricomycotina</taxon>
        <taxon>Agaricomycetes</taxon>
        <taxon>Agaricomycetidae</taxon>
        <taxon>Agaricales</taxon>
        <taxon>Marasmiineae</taxon>
        <taxon>Mycenaceae</taxon>
        <taxon>Mycena</taxon>
    </lineage>
</organism>
<dbReference type="InterPro" id="IPR004045">
    <property type="entry name" value="Glutathione_S-Trfase_N"/>
</dbReference>
<dbReference type="PROSITE" id="PS50404">
    <property type="entry name" value="GST_NTER"/>
    <property type="match status" value="1"/>
</dbReference>
<evidence type="ECO:0000313" key="5">
    <source>
        <dbReference type="Proteomes" id="UP001215598"/>
    </source>
</evidence>
<dbReference type="InterPro" id="IPR036282">
    <property type="entry name" value="Glutathione-S-Trfase_C_sf"/>
</dbReference>
<evidence type="ECO:0000313" key="4">
    <source>
        <dbReference type="EMBL" id="KAJ7771476.1"/>
    </source>
</evidence>
<feature type="domain" description="GST C-terminal" evidence="3">
    <location>
        <begin position="125"/>
        <end position="257"/>
    </location>
</feature>
<dbReference type="Proteomes" id="UP001215598">
    <property type="component" value="Unassembled WGS sequence"/>
</dbReference>
<dbReference type="InterPro" id="IPR040079">
    <property type="entry name" value="Glutathione_S-Trfase"/>
</dbReference>
<dbReference type="SUPFAM" id="SSF52833">
    <property type="entry name" value="Thioredoxin-like"/>
    <property type="match status" value="1"/>
</dbReference>
<dbReference type="CDD" id="cd03046">
    <property type="entry name" value="GST_N_GTT1_like"/>
    <property type="match status" value="1"/>
</dbReference>
<feature type="domain" description="GST N-terminal" evidence="2">
    <location>
        <begin position="16"/>
        <end position="97"/>
    </location>
</feature>
<dbReference type="PANTHER" id="PTHR44051">
    <property type="entry name" value="GLUTATHIONE S-TRANSFERASE-RELATED"/>
    <property type="match status" value="1"/>
</dbReference>
<dbReference type="Pfam" id="PF13410">
    <property type="entry name" value="GST_C_2"/>
    <property type="match status" value="1"/>
</dbReference>
<sequence>MESTSTPETLKPASEPPKIILHWLDRSRAQRILWLLIELDVPYEIQTYKRDSGMLAPPALKAVHPLGKSPTITIDGRPIAESAFIIEYLCEHFAPRLIPRKWQDGREGEVGGETEEWMRFRYFMHYAEGSLMSMMVLGIIPRMLKSAPAPFFIRPIISRIAAQLHAALVVPGFATHLPFLEEQLASAPAGGPYLCGAQLTGADIMISFPLLAARSLPDTSTLTEENFPRLWRYTELLESSPSYKRAVEKVVELEGEYILI</sequence>
<dbReference type="SFLD" id="SFLDS00019">
    <property type="entry name" value="Glutathione_Transferase_(cytos"/>
    <property type="match status" value="1"/>
</dbReference>
<dbReference type="InterPro" id="IPR010987">
    <property type="entry name" value="Glutathione-S-Trfase_C-like"/>
</dbReference>
<dbReference type="AlphaFoldDB" id="A0AAD7JTC3"/>
<evidence type="ECO:0000259" key="3">
    <source>
        <dbReference type="PROSITE" id="PS50405"/>
    </source>
</evidence>
<comment type="caution">
    <text evidence="4">The sequence shown here is derived from an EMBL/GenBank/DDBJ whole genome shotgun (WGS) entry which is preliminary data.</text>
</comment>
<dbReference type="Gene3D" id="3.40.30.10">
    <property type="entry name" value="Glutaredoxin"/>
    <property type="match status" value="1"/>
</dbReference>
<dbReference type="InterPro" id="IPR036249">
    <property type="entry name" value="Thioredoxin-like_sf"/>
</dbReference>